<accession>A0ABT8D8B2</accession>
<keyword evidence="1" id="KW-0805">Transcription regulation</keyword>
<organism evidence="6 7">
    <name type="scientific">Paracoccus cavernae</name>
    <dbReference type="NCBI Taxonomy" id="1571207"/>
    <lineage>
        <taxon>Bacteria</taxon>
        <taxon>Pseudomonadati</taxon>
        <taxon>Pseudomonadota</taxon>
        <taxon>Alphaproteobacteria</taxon>
        <taxon>Rhodobacterales</taxon>
        <taxon>Paracoccaceae</taxon>
        <taxon>Paracoccus</taxon>
    </lineage>
</organism>
<dbReference type="EMBL" id="JAUFRC010000001">
    <property type="protein sequence ID" value="MDN3712740.1"/>
    <property type="molecule type" value="Genomic_DNA"/>
</dbReference>
<gene>
    <name evidence="6" type="ORF">QWZ10_15020</name>
</gene>
<dbReference type="Gene3D" id="1.10.10.60">
    <property type="entry name" value="Homeodomain-like"/>
    <property type="match status" value="1"/>
</dbReference>
<evidence type="ECO:0000256" key="2">
    <source>
        <dbReference type="ARBA" id="ARBA00023125"/>
    </source>
</evidence>
<reference evidence="7" key="1">
    <citation type="journal article" date="2019" name="Int. J. Syst. Evol. Microbiol.">
        <title>The Global Catalogue of Microorganisms (GCM) 10K type strain sequencing project: providing services to taxonomists for standard genome sequencing and annotation.</title>
        <authorList>
            <consortium name="The Broad Institute Genomics Platform"/>
            <consortium name="The Broad Institute Genome Sequencing Center for Infectious Disease"/>
            <person name="Wu L."/>
            <person name="Ma J."/>
        </authorList>
    </citation>
    <scope>NUCLEOTIDE SEQUENCE [LARGE SCALE GENOMIC DNA]</scope>
    <source>
        <strain evidence="7">CECT 8482</strain>
    </source>
</reference>
<dbReference type="Proteomes" id="UP001243846">
    <property type="component" value="Unassembled WGS sequence"/>
</dbReference>
<protein>
    <submittedName>
        <fullName evidence="6">AraC family transcriptional regulator</fullName>
    </submittedName>
</protein>
<dbReference type="PROSITE" id="PS01124">
    <property type="entry name" value="HTH_ARAC_FAMILY_2"/>
    <property type="match status" value="1"/>
</dbReference>
<evidence type="ECO:0000313" key="6">
    <source>
        <dbReference type="EMBL" id="MDN3712740.1"/>
    </source>
</evidence>
<dbReference type="InterPro" id="IPR018060">
    <property type="entry name" value="HTH_AraC"/>
</dbReference>
<keyword evidence="7" id="KW-1185">Reference proteome</keyword>
<feature type="compositionally biased region" description="Low complexity" evidence="4">
    <location>
        <begin position="78"/>
        <end position="98"/>
    </location>
</feature>
<evidence type="ECO:0000256" key="4">
    <source>
        <dbReference type="SAM" id="MobiDB-lite"/>
    </source>
</evidence>
<dbReference type="InterPro" id="IPR050204">
    <property type="entry name" value="AraC_XylS_family_regulators"/>
</dbReference>
<dbReference type="PANTHER" id="PTHR46796">
    <property type="entry name" value="HTH-TYPE TRANSCRIPTIONAL ACTIVATOR RHAS-RELATED"/>
    <property type="match status" value="1"/>
</dbReference>
<keyword evidence="2" id="KW-0238">DNA-binding</keyword>
<proteinExistence type="predicted"/>
<dbReference type="InterPro" id="IPR009057">
    <property type="entry name" value="Homeodomain-like_sf"/>
</dbReference>
<dbReference type="SMART" id="SM00342">
    <property type="entry name" value="HTH_ARAC"/>
    <property type="match status" value="1"/>
</dbReference>
<keyword evidence="3" id="KW-0804">Transcription</keyword>
<evidence type="ECO:0000256" key="1">
    <source>
        <dbReference type="ARBA" id="ARBA00023015"/>
    </source>
</evidence>
<feature type="region of interest" description="Disordered" evidence="4">
    <location>
        <begin position="78"/>
        <end position="133"/>
    </location>
</feature>
<dbReference type="Pfam" id="PF12833">
    <property type="entry name" value="HTH_18"/>
    <property type="match status" value="1"/>
</dbReference>
<dbReference type="SUPFAM" id="SSF46689">
    <property type="entry name" value="Homeodomain-like"/>
    <property type="match status" value="1"/>
</dbReference>
<comment type="caution">
    <text evidence="6">The sequence shown here is derived from an EMBL/GenBank/DDBJ whole genome shotgun (WGS) entry which is preliminary data.</text>
</comment>
<evidence type="ECO:0000313" key="7">
    <source>
        <dbReference type="Proteomes" id="UP001243846"/>
    </source>
</evidence>
<feature type="domain" description="HTH araC/xylS-type" evidence="5">
    <location>
        <begin position="2"/>
        <end position="61"/>
    </location>
</feature>
<evidence type="ECO:0000256" key="3">
    <source>
        <dbReference type="ARBA" id="ARBA00023163"/>
    </source>
</evidence>
<name>A0ABT8D8B2_9RHOB</name>
<evidence type="ECO:0000259" key="5">
    <source>
        <dbReference type="PROSITE" id="PS01124"/>
    </source>
</evidence>
<sequence length="161" mass="17865">MRLLTEHIEAHLDQPIHLRDLARLAGLSEFHLQRSFRATAGISPHRWILHRRIERAKSRIRAGRPCSRSRWIAVSTATATSAAPSNRRPARRPANTAACRHDARTDSQPDGPPTALKHGQGQATQGLGPKRLMTSRGSGLALVARLLRRDVIERTALRFSG</sequence>